<dbReference type="InterPro" id="IPR011006">
    <property type="entry name" value="CheY-like_superfamily"/>
</dbReference>
<dbReference type="InterPro" id="IPR001867">
    <property type="entry name" value="OmpR/PhoB-type_DNA-bd"/>
</dbReference>
<dbReference type="OrthoDB" id="483651at2"/>
<evidence type="ECO:0000259" key="8">
    <source>
        <dbReference type="PROSITE" id="PS50110"/>
    </source>
</evidence>
<dbReference type="Gene3D" id="3.40.50.2300">
    <property type="match status" value="1"/>
</dbReference>
<dbReference type="InterPro" id="IPR001789">
    <property type="entry name" value="Sig_transdc_resp-reg_receiver"/>
</dbReference>
<feature type="domain" description="Response regulatory" evidence="8">
    <location>
        <begin position="2"/>
        <end position="116"/>
    </location>
</feature>
<evidence type="ECO:0000259" key="9">
    <source>
        <dbReference type="PROSITE" id="PS51755"/>
    </source>
</evidence>
<evidence type="ECO:0000313" key="10">
    <source>
        <dbReference type="EMBL" id="KST62975.1"/>
    </source>
</evidence>
<organism evidence="10 11">
    <name type="scientific">Mastigocoleus testarum BC008</name>
    <dbReference type="NCBI Taxonomy" id="371196"/>
    <lineage>
        <taxon>Bacteria</taxon>
        <taxon>Bacillati</taxon>
        <taxon>Cyanobacteriota</taxon>
        <taxon>Cyanophyceae</taxon>
        <taxon>Nostocales</taxon>
        <taxon>Hapalosiphonaceae</taxon>
        <taxon>Mastigocoleus</taxon>
    </lineage>
</organism>
<dbReference type="GO" id="GO:0006355">
    <property type="term" value="P:regulation of DNA-templated transcription"/>
    <property type="evidence" value="ECO:0007669"/>
    <property type="project" value="InterPro"/>
</dbReference>
<reference evidence="10 11" key="1">
    <citation type="journal article" date="2015" name="Genome Announc.">
        <title>Draft Genome of the Euendolithic (true boring) Cyanobacterium Mastigocoleus testarum strain BC008.</title>
        <authorList>
            <person name="Guida B.S."/>
            <person name="Garcia-Pichel F."/>
        </authorList>
    </citation>
    <scope>NUCLEOTIDE SEQUENCE [LARGE SCALE GENOMIC DNA]</scope>
    <source>
        <strain evidence="10 11">BC008</strain>
    </source>
</reference>
<dbReference type="SMART" id="SM00862">
    <property type="entry name" value="Trans_reg_C"/>
    <property type="match status" value="1"/>
</dbReference>
<dbReference type="CDD" id="cd00383">
    <property type="entry name" value="trans_reg_C"/>
    <property type="match status" value="1"/>
</dbReference>
<dbReference type="Gene3D" id="6.10.250.690">
    <property type="match status" value="1"/>
</dbReference>
<protein>
    <submittedName>
        <fullName evidence="10">Two-component system response regulator</fullName>
    </submittedName>
</protein>
<keyword evidence="1 6" id="KW-0597">Phosphoprotein</keyword>
<dbReference type="GO" id="GO:0032993">
    <property type="term" value="C:protein-DNA complex"/>
    <property type="evidence" value="ECO:0007669"/>
    <property type="project" value="TreeGrafter"/>
</dbReference>
<keyword evidence="2" id="KW-0902">Two-component regulatory system</keyword>
<dbReference type="FunFam" id="3.40.50.2300:FF:000002">
    <property type="entry name" value="DNA-binding response regulator PhoP"/>
    <property type="match status" value="1"/>
</dbReference>
<feature type="modified residue" description="4-aspartylphosphate" evidence="6">
    <location>
        <position position="51"/>
    </location>
</feature>
<keyword evidence="3" id="KW-0805">Transcription regulation</keyword>
<dbReference type="EMBL" id="LMTZ01000146">
    <property type="protein sequence ID" value="KST62975.1"/>
    <property type="molecule type" value="Genomic_DNA"/>
</dbReference>
<dbReference type="PROSITE" id="PS51755">
    <property type="entry name" value="OMPR_PHOB"/>
    <property type="match status" value="1"/>
</dbReference>
<dbReference type="Proteomes" id="UP000053372">
    <property type="component" value="Unassembled WGS sequence"/>
</dbReference>
<evidence type="ECO:0000256" key="3">
    <source>
        <dbReference type="ARBA" id="ARBA00023015"/>
    </source>
</evidence>
<dbReference type="GO" id="GO:0005829">
    <property type="term" value="C:cytosol"/>
    <property type="evidence" value="ECO:0007669"/>
    <property type="project" value="TreeGrafter"/>
</dbReference>
<feature type="DNA-binding region" description="OmpR/PhoB-type" evidence="7">
    <location>
        <begin position="124"/>
        <end position="223"/>
    </location>
</feature>
<keyword evidence="11" id="KW-1185">Reference proteome</keyword>
<dbReference type="Gene3D" id="1.10.10.10">
    <property type="entry name" value="Winged helix-like DNA-binding domain superfamily/Winged helix DNA-binding domain"/>
    <property type="match status" value="1"/>
</dbReference>
<dbReference type="InterPro" id="IPR016032">
    <property type="entry name" value="Sig_transdc_resp-reg_C-effctor"/>
</dbReference>
<dbReference type="PANTHER" id="PTHR48111:SF15">
    <property type="entry name" value="OMPR SUBFAMILY"/>
    <property type="match status" value="1"/>
</dbReference>
<dbReference type="Pfam" id="PF00072">
    <property type="entry name" value="Response_reg"/>
    <property type="match status" value="1"/>
</dbReference>
<evidence type="ECO:0000256" key="5">
    <source>
        <dbReference type="ARBA" id="ARBA00023163"/>
    </source>
</evidence>
<dbReference type="GO" id="GO:0000156">
    <property type="term" value="F:phosphorelay response regulator activity"/>
    <property type="evidence" value="ECO:0007669"/>
    <property type="project" value="TreeGrafter"/>
</dbReference>
<name>A0A0V7ZEV1_9CYAN</name>
<evidence type="ECO:0000256" key="7">
    <source>
        <dbReference type="PROSITE-ProRule" id="PRU01091"/>
    </source>
</evidence>
<evidence type="ECO:0000313" key="11">
    <source>
        <dbReference type="Proteomes" id="UP000053372"/>
    </source>
</evidence>
<dbReference type="Pfam" id="PF00486">
    <property type="entry name" value="Trans_reg_C"/>
    <property type="match status" value="1"/>
</dbReference>
<dbReference type="GO" id="GO:0000976">
    <property type="term" value="F:transcription cis-regulatory region binding"/>
    <property type="evidence" value="ECO:0007669"/>
    <property type="project" value="TreeGrafter"/>
</dbReference>
<dbReference type="SUPFAM" id="SSF46894">
    <property type="entry name" value="C-terminal effector domain of the bipartite response regulators"/>
    <property type="match status" value="1"/>
</dbReference>
<dbReference type="PROSITE" id="PS50110">
    <property type="entry name" value="RESPONSE_REGULATORY"/>
    <property type="match status" value="1"/>
</dbReference>
<dbReference type="PANTHER" id="PTHR48111">
    <property type="entry name" value="REGULATOR OF RPOS"/>
    <property type="match status" value="1"/>
</dbReference>
<dbReference type="RefSeq" id="WP_027845401.1">
    <property type="nucleotide sequence ID" value="NZ_LMTZ01000146.1"/>
</dbReference>
<evidence type="ECO:0000256" key="6">
    <source>
        <dbReference type="PROSITE-ProRule" id="PRU00169"/>
    </source>
</evidence>
<dbReference type="InterPro" id="IPR039420">
    <property type="entry name" value="WalR-like"/>
</dbReference>
<dbReference type="AlphaFoldDB" id="A0A0V7ZEV1"/>
<dbReference type="InterPro" id="IPR036388">
    <property type="entry name" value="WH-like_DNA-bd_sf"/>
</dbReference>
<dbReference type="SUPFAM" id="SSF52172">
    <property type="entry name" value="CheY-like"/>
    <property type="match status" value="1"/>
</dbReference>
<sequence>MKILLAEDDCCVAQSLTAALAEQHYQVDVATDGQKGWEFVKAFSYDLLLLDVTLPKLDGINLCQQLRSQGYRMPVMMLTARDTAADKVTGLDAGADDYVVKPYNLQELSARIRALLRRGSNPLSTVLEWGNLHVDPNLCQAVYEEKPLSLTPKEYRLLELLVRSGHRVLSRSAILENLWSFDEPPTEGAVKALVKRLRQKLKSAGASNDFLDTVYGFGYRLKAYS</sequence>
<comment type="caution">
    <text evidence="10">The sequence shown here is derived from an EMBL/GenBank/DDBJ whole genome shotgun (WGS) entry which is preliminary data.</text>
</comment>
<keyword evidence="5" id="KW-0804">Transcription</keyword>
<evidence type="ECO:0000256" key="2">
    <source>
        <dbReference type="ARBA" id="ARBA00023012"/>
    </source>
</evidence>
<evidence type="ECO:0000256" key="4">
    <source>
        <dbReference type="ARBA" id="ARBA00023125"/>
    </source>
</evidence>
<feature type="domain" description="OmpR/PhoB-type" evidence="9">
    <location>
        <begin position="124"/>
        <end position="223"/>
    </location>
</feature>
<accession>A0A0V7ZEV1</accession>
<proteinExistence type="predicted"/>
<gene>
    <name evidence="10" type="ORF">BC008_11705</name>
</gene>
<dbReference type="SMART" id="SM00448">
    <property type="entry name" value="REC"/>
    <property type="match status" value="1"/>
</dbReference>
<evidence type="ECO:0000256" key="1">
    <source>
        <dbReference type="ARBA" id="ARBA00022553"/>
    </source>
</evidence>
<keyword evidence="4 7" id="KW-0238">DNA-binding</keyword>